<evidence type="ECO:0000256" key="7">
    <source>
        <dbReference type="ARBA" id="ARBA00022691"/>
    </source>
</evidence>
<dbReference type="EC" id="2.1.1.314" evidence="4"/>
<evidence type="ECO:0000256" key="1">
    <source>
        <dbReference type="ARBA" id="ARBA00004006"/>
    </source>
</evidence>
<evidence type="ECO:0000256" key="8">
    <source>
        <dbReference type="ARBA" id="ARBA00048752"/>
    </source>
</evidence>
<evidence type="ECO:0000256" key="3">
    <source>
        <dbReference type="ARBA" id="ARBA00006729"/>
    </source>
</evidence>
<keyword evidence="5" id="KW-0489">Methyltransferase</keyword>
<evidence type="ECO:0000256" key="4">
    <source>
        <dbReference type="ARBA" id="ARBA00011927"/>
    </source>
</evidence>
<reference evidence="10 11" key="1">
    <citation type="journal article" date="2023" name="Commun. Biol.">
        <title>Genome analysis of Parmales, the sister group of diatoms, reveals the evolutionary specialization of diatoms from phago-mixotrophs to photoautotrophs.</title>
        <authorList>
            <person name="Ban H."/>
            <person name="Sato S."/>
            <person name="Yoshikawa S."/>
            <person name="Yamada K."/>
            <person name="Nakamura Y."/>
            <person name="Ichinomiya M."/>
            <person name="Sato N."/>
            <person name="Blanc-Mathieu R."/>
            <person name="Endo H."/>
            <person name="Kuwata A."/>
            <person name="Ogata H."/>
        </authorList>
    </citation>
    <scope>NUCLEOTIDE SEQUENCE [LARGE SCALE GENOMIC DNA]</scope>
</reference>
<evidence type="ECO:0000259" key="9">
    <source>
        <dbReference type="Pfam" id="PF00590"/>
    </source>
</evidence>
<dbReference type="InterPro" id="IPR014776">
    <property type="entry name" value="4pyrrole_Mease_sub2"/>
</dbReference>
<keyword evidence="6" id="KW-0808">Transferase</keyword>
<dbReference type="NCBIfam" id="TIGR00522">
    <property type="entry name" value="dph5"/>
    <property type="match status" value="1"/>
</dbReference>
<protein>
    <recommendedName>
        <fullName evidence="4">diphthine methyl ester synthase</fullName>
        <ecNumber evidence="4">2.1.1.314</ecNumber>
    </recommendedName>
</protein>
<dbReference type="InterPro" id="IPR000878">
    <property type="entry name" value="4pyrrol_Mease"/>
</dbReference>
<proteinExistence type="inferred from homology"/>
<sequence>MVLYIIGLGLGTEKDITLRGLEAVKSSSALFLESYTSVLCVSKEKLEELYGKPVTIATRDMVESESDRILSGAKDGNVSMLVVGDPVCATTHTDMMIRARELGIKVELVHNASVMGAAGCCGLHLYNFGKTISVPFFTEGWRPTSFHPMVLYNRRGDMHTLCLLDIKVREPDFEAMKRGRTEYLPPRFMSVNVALEQMLEAADVSEDKEKGAYDKDTLCVGMARLGQADECIKAGSMSELLSEDFGEPLHCLVVCSDDVHELEMEALDCFIVEGSRYKDWRTQQQGGD</sequence>
<dbReference type="PANTHER" id="PTHR10882">
    <property type="entry name" value="DIPHTHINE SYNTHASE"/>
    <property type="match status" value="1"/>
</dbReference>
<evidence type="ECO:0000313" key="10">
    <source>
        <dbReference type="EMBL" id="GMI39946.1"/>
    </source>
</evidence>
<gene>
    <name evidence="10" type="ORF">TeGR_g8089</name>
</gene>
<comment type="catalytic activity">
    <reaction evidence="8">
        <text>2-[(3S)-amino-3-carboxypropyl]-L-histidyl-[translation elongation factor 2] + 4 S-adenosyl-L-methionine = diphthine methyl ester-[translation elongation factor 2] + 4 S-adenosyl-L-homocysteine + 3 H(+)</text>
        <dbReference type="Rhea" id="RHEA:42652"/>
        <dbReference type="Rhea" id="RHEA-COMP:9749"/>
        <dbReference type="Rhea" id="RHEA-COMP:10173"/>
        <dbReference type="ChEBI" id="CHEBI:15378"/>
        <dbReference type="ChEBI" id="CHEBI:57856"/>
        <dbReference type="ChEBI" id="CHEBI:59789"/>
        <dbReference type="ChEBI" id="CHEBI:73995"/>
        <dbReference type="ChEBI" id="CHEBI:79005"/>
        <dbReference type="EC" id="2.1.1.314"/>
    </reaction>
</comment>
<evidence type="ECO:0000313" key="11">
    <source>
        <dbReference type="Proteomes" id="UP001165060"/>
    </source>
</evidence>
<dbReference type="PIRSF" id="PIRSF036432">
    <property type="entry name" value="Diphthine_synth"/>
    <property type="match status" value="1"/>
</dbReference>
<comment type="caution">
    <text evidence="10">The sequence shown here is derived from an EMBL/GenBank/DDBJ whole genome shotgun (WGS) entry which is preliminary data.</text>
</comment>
<feature type="domain" description="Tetrapyrrole methylase" evidence="9">
    <location>
        <begin position="3"/>
        <end position="240"/>
    </location>
</feature>
<dbReference type="Gene3D" id="3.30.950.10">
    <property type="entry name" value="Methyltransferase, Cobalt-precorrin-4 Transmethylase, Domain 2"/>
    <property type="match status" value="1"/>
</dbReference>
<organism evidence="10 11">
    <name type="scientific">Tetraparma gracilis</name>
    <dbReference type="NCBI Taxonomy" id="2962635"/>
    <lineage>
        <taxon>Eukaryota</taxon>
        <taxon>Sar</taxon>
        <taxon>Stramenopiles</taxon>
        <taxon>Ochrophyta</taxon>
        <taxon>Bolidophyceae</taxon>
        <taxon>Parmales</taxon>
        <taxon>Triparmaceae</taxon>
        <taxon>Tetraparma</taxon>
    </lineage>
</organism>
<evidence type="ECO:0000256" key="5">
    <source>
        <dbReference type="ARBA" id="ARBA00022603"/>
    </source>
</evidence>
<dbReference type="CDD" id="cd11647">
    <property type="entry name" value="DHP5_DphB"/>
    <property type="match status" value="1"/>
</dbReference>
<dbReference type="HAMAP" id="MF_01084">
    <property type="entry name" value="Diphthine_synth"/>
    <property type="match status" value="1"/>
</dbReference>
<dbReference type="InterPro" id="IPR014777">
    <property type="entry name" value="4pyrrole_Mease_sub1"/>
</dbReference>
<keyword evidence="11" id="KW-1185">Reference proteome</keyword>
<dbReference type="Gene3D" id="3.40.1010.10">
    <property type="entry name" value="Cobalt-precorrin-4 Transmethylase, Domain 1"/>
    <property type="match status" value="1"/>
</dbReference>
<evidence type="ECO:0000256" key="2">
    <source>
        <dbReference type="ARBA" id="ARBA00005156"/>
    </source>
</evidence>
<comment type="pathway">
    <text evidence="2">Protein modification; peptidyl-diphthamide biosynthesis.</text>
</comment>
<comment type="similarity">
    <text evidence="3">Belongs to the diphthine synthase family.</text>
</comment>
<dbReference type="SUPFAM" id="SSF53790">
    <property type="entry name" value="Tetrapyrrole methylase"/>
    <property type="match status" value="1"/>
</dbReference>
<comment type="function">
    <text evidence="1">S-adenosyl-L-methionine-dependent methyltransferase that catalyzes four methylations of the modified target histidine residue in translation elongation factor 2 (EF-2), to form an intermediate called diphthine methyl ester. The four successive methylation reactions represent the second step of diphthamide biosynthesis.</text>
</comment>
<dbReference type="PANTHER" id="PTHR10882:SF0">
    <property type="entry name" value="DIPHTHINE METHYL ESTER SYNTHASE"/>
    <property type="match status" value="1"/>
</dbReference>
<dbReference type="Pfam" id="PF00590">
    <property type="entry name" value="TP_methylase"/>
    <property type="match status" value="1"/>
</dbReference>
<dbReference type="Proteomes" id="UP001165060">
    <property type="component" value="Unassembled WGS sequence"/>
</dbReference>
<evidence type="ECO:0000256" key="6">
    <source>
        <dbReference type="ARBA" id="ARBA00022679"/>
    </source>
</evidence>
<name>A0ABQ6N4Y8_9STRA</name>
<dbReference type="EMBL" id="BRYB01002116">
    <property type="protein sequence ID" value="GMI39946.1"/>
    <property type="molecule type" value="Genomic_DNA"/>
</dbReference>
<dbReference type="InterPro" id="IPR035996">
    <property type="entry name" value="4pyrrol_Methylase_sf"/>
</dbReference>
<accession>A0ABQ6N4Y8</accession>
<keyword evidence="7" id="KW-0949">S-adenosyl-L-methionine</keyword>
<dbReference type="InterPro" id="IPR004551">
    <property type="entry name" value="Dphthn_synthase"/>
</dbReference>